<evidence type="ECO:0000256" key="1">
    <source>
        <dbReference type="ARBA" id="ARBA00007274"/>
    </source>
</evidence>
<dbReference type="Proteomes" id="UP000198629">
    <property type="component" value="Unassembled WGS sequence"/>
</dbReference>
<dbReference type="Pfam" id="PF00132">
    <property type="entry name" value="Hexapep"/>
    <property type="match status" value="1"/>
</dbReference>
<dbReference type="EMBL" id="FNFX01000002">
    <property type="protein sequence ID" value="SDK39615.1"/>
    <property type="molecule type" value="Genomic_DNA"/>
</dbReference>
<dbReference type="InterPro" id="IPR001451">
    <property type="entry name" value="Hexapep"/>
</dbReference>
<dbReference type="InterPro" id="IPR011004">
    <property type="entry name" value="Trimer_LpxA-like_sf"/>
</dbReference>
<evidence type="ECO:0000313" key="3">
    <source>
        <dbReference type="Proteomes" id="UP000198629"/>
    </source>
</evidence>
<dbReference type="AlphaFoldDB" id="A0A1G9BL69"/>
<keyword evidence="3" id="KW-1185">Reference proteome</keyword>
<dbReference type="Gene3D" id="2.160.10.10">
    <property type="entry name" value="Hexapeptide repeat proteins"/>
    <property type="match status" value="1"/>
</dbReference>
<dbReference type="OrthoDB" id="272049at2"/>
<dbReference type="RefSeq" id="WP_091471229.1">
    <property type="nucleotide sequence ID" value="NZ_FNFX01000002.1"/>
</dbReference>
<proteinExistence type="inferred from homology"/>
<dbReference type="PANTHER" id="PTHR43300">
    <property type="entry name" value="ACETYLTRANSFERASE"/>
    <property type="match status" value="1"/>
</dbReference>
<dbReference type="STRING" id="492660.SAMN05192566_1202"/>
<dbReference type="PANTHER" id="PTHR43300:SF11">
    <property type="entry name" value="ACETYLTRANSFERASE RV3034C-RELATED"/>
    <property type="match status" value="1"/>
</dbReference>
<organism evidence="2 3">
    <name type="scientific">Methylophilus rhizosphaerae</name>
    <dbReference type="NCBI Taxonomy" id="492660"/>
    <lineage>
        <taxon>Bacteria</taxon>
        <taxon>Pseudomonadati</taxon>
        <taxon>Pseudomonadota</taxon>
        <taxon>Betaproteobacteria</taxon>
        <taxon>Nitrosomonadales</taxon>
        <taxon>Methylophilaceae</taxon>
        <taxon>Methylophilus</taxon>
    </lineage>
</organism>
<evidence type="ECO:0000313" key="2">
    <source>
        <dbReference type="EMBL" id="SDK39615.1"/>
    </source>
</evidence>
<keyword evidence="2" id="KW-0808">Transferase</keyword>
<gene>
    <name evidence="2" type="ORF">SAMN05192566_1202</name>
</gene>
<reference evidence="3" key="1">
    <citation type="submission" date="2016-10" db="EMBL/GenBank/DDBJ databases">
        <authorList>
            <person name="Varghese N."/>
            <person name="Submissions S."/>
        </authorList>
    </citation>
    <scope>NUCLEOTIDE SEQUENCE [LARGE SCALE GENOMIC DNA]</scope>
    <source>
        <strain evidence="3">CBMB127</strain>
    </source>
</reference>
<sequence length="209" mass="23747">MWKQLEKFANLFRRQPKPVKLHKAQHKFRIRYPHYSVGIGTYGTPKVHDWQEGTTLSIGAYTSIAKDVHIFLGGHHRTDWISCFPFPDFVEEAAHIKEYGGTRGDVIIGNDVWLAYGCTILSGVTIGNGAVVAARSVVTKSVEPYQIVAGNPAKPIGWRFDEETRSALLASEWWSWTEEEVRAVTELLCSNRIEEFLKYVSERTRHSTP</sequence>
<comment type="similarity">
    <text evidence="1">Belongs to the transferase hexapeptide repeat family.</text>
</comment>
<dbReference type="GO" id="GO:0016740">
    <property type="term" value="F:transferase activity"/>
    <property type="evidence" value="ECO:0007669"/>
    <property type="project" value="UniProtKB-KW"/>
</dbReference>
<protein>
    <submittedName>
        <fullName evidence="2">Acetyltransferase (Isoleucine patch superfamily)</fullName>
    </submittedName>
</protein>
<accession>A0A1G9BL69</accession>
<dbReference type="InterPro" id="IPR050179">
    <property type="entry name" value="Trans_hexapeptide_repeat"/>
</dbReference>
<dbReference type="SUPFAM" id="SSF51161">
    <property type="entry name" value="Trimeric LpxA-like enzymes"/>
    <property type="match status" value="1"/>
</dbReference>
<name>A0A1G9BL69_9PROT</name>
<dbReference type="CDD" id="cd03349">
    <property type="entry name" value="LbH_XAT"/>
    <property type="match status" value="1"/>
</dbReference>